<dbReference type="Gene3D" id="2.40.50.430">
    <property type="match status" value="1"/>
</dbReference>
<dbReference type="Gene3D" id="3.60.21.50">
    <property type="match status" value="1"/>
</dbReference>
<dbReference type="GO" id="GO:0003677">
    <property type="term" value="F:DNA binding"/>
    <property type="evidence" value="ECO:0007669"/>
    <property type="project" value="InterPro"/>
</dbReference>
<dbReference type="GeneID" id="108013521"/>
<evidence type="ECO:0000256" key="3">
    <source>
        <dbReference type="ARBA" id="ARBA00022705"/>
    </source>
</evidence>
<dbReference type="GO" id="GO:0043625">
    <property type="term" value="C:delta DNA polymerase complex"/>
    <property type="evidence" value="ECO:0007669"/>
    <property type="project" value="TreeGrafter"/>
</dbReference>
<evidence type="ECO:0000256" key="2">
    <source>
        <dbReference type="ARBA" id="ARBA00006035"/>
    </source>
</evidence>
<feature type="domain" description="DNA polymerase delta subunit OB-fold" evidence="6">
    <location>
        <begin position="26"/>
        <end position="155"/>
    </location>
</feature>
<proteinExistence type="inferred from homology"/>
<sequence>MTNRLETKYENLSSVFRLKGHDYQKQFCHLYAHRLAEMTRLLTPLVQKKWGDKEPIKKLCELRGEQDVHCILIGTIFKYQAHKPSILRDISEENQLAPQPPRQNYSEPEDKIVLEDELQRVRLQGEVNGQLLATGVVCAALGGTDSEGFFNVEDILFYESGPQKPLATTKRSRLLVLASGLDQLQAHNFVEALNLFQYWLAGSLGNGKEAGSMVRLIVAGNSVRASAVAHVPTLQVARTQANANDTVQAVTQLDQWFAAWARSLPVDIMPGAYDPANFMLPQQPFHKCMFPQAAQLASFQAVTNPYNCRLDEALIVGTSGQNVSDLLRSTSLDSPLEALRCTLTWGHIAPTAPDTLACYPYIDSDPFILRECPHIYFAGNCESFATELHEDSTQAKRTRLVCVPSFSRTQSVAVVDLDTLDCRQVNFSVDAE</sequence>
<reference evidence="8" key="1">
    <citation type="submission" date="2025-08" db="UniProtKB">
        <authorList>
            <consortium name="RefSeq"/>
        </authorList>
    </citation>
    <scope>IDENTIFICATION</scope>
</reference>
<evidence type="ECO:0000259" key="5">
    <source>
        <dbReference type="Pfam" id="PF04042"/>
    </source>
</evidence>
<feature type="domain" description="DNA polymerase alpha/delta/epsilon subunit B" evidence="5">
    <location>
        <begin position="176"/>
        <end position="386"/>
    </location>
</feature>
<dbReference type="InterPro" id="IPR040663">
    <property type="entry name" value="DNA_pol_D_N"/>
</dbReference>
<dbReference type="Pfam" id="PF18018">
    <property type="entry name" value="DNA_pol_D_N"/>
    <property type="match status" value="1"/>
</dbReference>
<keyword evidence="4" id="KW-0539">Nucleus</keyword>
<comment type="similarity">
    <text evidence="2">Belongs to the DNA polymerase delta/II small subunit family.</text>
</comment>
<evidence type="ECO:0000313" key="7">
    <source>
        <dbReference type="Proteomes" id="UP001652628"/>
    </source>
</evidence>
<organism evidence="7 8">
    <name type="scientific">Drosophila suzukii</name>
    <name type="common">Spotted-wing drosophila fruit fly</name>
    <dbReference type="NCBI Taxonomy" id="28584"/>
    <lineage>
        <taxon>Eukaryota</taxon>
        <taxon>Metazoa</taxon>
        <taxon>Ecdysozoa</taxon>
        <taxon>Arthropoda</taxon>
        <taxon>Hexapoda</taxon>
        <taxon>Insecta</taxon>
        <taxon>Pterygota</taxon>
        <taxon>Neoptera</taxon>
        <taxon>Endopterygota</taxon>
        <taxon>Diptera</taxon>
        <taxon>Brachycera</taxon>
        <taxon>Muscomorpha</taxon>
        <taxon>Ephydroidea</taxon>
        <taxon>Drosophilidae</taxon>
        <taxon>Drosophila</taxon>
        <taxon>Sophophora</taxon>
    </lineage>
</organism>
<dbReference type="PANTHER" id="PTHR10416">
    <property type="entry name" value="DNA POLYMERASE DELTA SUBUNIT 2"/>
    <property type="match status" value="1"/>
</dbReference>
<dbReference type="GO" id="GO:1902969">
    <property type="term" value="P:mitotic DNA replication"/>
    <property type="evidence" value="ECO:0007669"/>
    <property type="project" value="UniProtKB-ARBA"/>
</dbReference>
<dbReference type="InterPro" id="IPR041863">
    <property type="entry name" value="PolD2_C"/>
</dbReference>
<accession>A0AB39ZIW3</accession>
<evidence type="ECO:0000256" key="4">
    <source>
        <dbReference type="ARBA" id="ARBA00023242"/>
    </source>
</evidence>
<dbReference type="GO" id="GO:0006271">
    <property type="term" value="P:DNA strand elongation involved in DNA replication"/>
    <property type="evidence" value="ECO:0007669"/>
    <property type="project" value="TreeGrafter"/>
</dbReference>
<dbReference type="Pfam" id="PF04042">
    <property type="entry name" value="DNA_pol_E_B"/>
    <property type="match status" value="1"/>
</dbReference>
<protein>
    <submittedName>
        <fullName evidence="8">DNA polymerase delta subunit 2</fullName>
    </submittedName>
</protein>
<dbReference type="RefSeq" id="XP_016934906.2">
    <property type="nucleotide sequence ID" value="XM_017079417.4"/>
</dbReference>
<keyword evidence="3" id="KW-0235">DNA replication</keyword>
<dbReference type="Proteomes" id="UP001652628">
    <property type="component" value="Chromosome 3"/>
</dbReference>
<name>A0AB39ZIW3_DROSZ</name>
<dbReference type="InterPro" id="IPR024826">
    <property type="entry name" value="DNA_pol_delta/II_ssu"/>
</dbReference>
<dbReference type="PANTHER" id="PTHR10416:SF0">
    <property type="entry name" value="DNA POLYMERASE DELTA SUBUNIT 2"/>
    <property type="match status" value="1"/>
</dbReference>
<evidence type="ECO:0000259" key="6">
    <source>
        <dbReference type="Pfam" id="PF18018"/>
    </source>
</evidence>
<dbReference type="InterPro" id="IPR007185">
    <property type="entry name" value="DNA_pol_a/d/e_bsu"/>
</dbReference>
<dbReference type="CDD" id="cd07387">
    <property type="entry name" value="MPP_PolD2_C"/>
    <property type="match status" value="1"/>
</dbReference>
<gene>
    <name evidence="8" type="primary">PolD2</name>
</gene>
<dbReference type="CTD" id="5425"/>
<evidence type="ECO:0000256" key="1">
    <source>
        <dbReference type="ARBA" id="ARBA00004123"/>
    </source>
</evidence>
<dbReference type="AlphaFoldDB" id="A0AB39ZIW3"/>
<keyword evidence="7" id="KW-1185">Reference proteome</keyword>
<comment type="subcellular location">
    <subcellularLocation>
        <location evidence="1">Nucleus</location>
    </subcellularLocation>
</comment>
<evidence type="ECO:0000313" key="8">
    <source>
        <dbReference type="RefSeq" id="XP_016934906.2"/>
    </source>
</evidence>